<dbReference type="InterPro" id="IPR025723">
    <property type="entry name" value="ArsA/GET3_ATPase-like"/>
</dbReference>
<reference evidence="2" key="1">
    <citation type="submission" date="2020-05" db="EMBL/GenBank/DDBJ databases">
        <authorList>
            <person name="Chiriac C."/>
            <person name="Salcher M."/>
            <person name="Ghai R."/>
            <person name="Kavagutti S V."/>
        </authorList>
    </citation>
    <scope>NUCLEOTIDE SEQUENCE</scope>
</reference>
<dbReference type="InterPro" id="IPR027417">
    <property type="entry name" value="P-loop_NTPase"/>
</dbReference>
<protein>
    <submittedName>
        <fullName evidence="2">Unannotated protein</fullName>
    </submittedName>
</protein>
<gene>
    <name evidence="2" type="ORF">UFOPK1392_00620</name>
    <name evidence="3" type="ORF">UFOPK3733_00486</name>
</gene>
<dbReference type="CDD" id="cd02035">
    <property type="entry name" value="ArsA"/>
    <property type="match status" value="1"/>
</dbReference>
<dbReference type="GO" id="GO:0005524">
    <property type="term" value="F:ATP binding"/>
    <property type="evidence" value="ECO:0007669"/>
    <property type="project" value="InterPro"/>
</dbReference>
<evidence type="ECO:0000259" key="1">
    <source>
        <dbReference type="Pfam" id="PF02374"/>
    </source>
</evidence>
<proteinExistence type="predicted"/>
<feature type="domain" description="ArsA/GET3 Anion-transporting ATPase-like" evidence="1">
    <location>
        <begin position="21"/>
        <end position="295"/>
    </location>
</feature>
<dbReference type="Gene3D" id="3.40.50.300">
    <property type="entry name" value="P-loop containing nucleotide triphosphate hydrolases"/>
    <property type="match status" value="1"/>
</dbReference>
<evidence type="ECO:0000313" key="2">
    <source>
        <dbReference type="EMBL" id="CAB4322879.1"/>
    </source>
</evidence>
<dbReference type="EMBL" id="CAEMXZ010000018">
    <property type="protein sequence ID" value="CAB4322879.1"/>
    <property type="molecule type" value="Genomic_DNA"/>
</dbReference>
<dbReference type="InterPro" id="IPR016300">
    <property type="entry name" value="ATPase_ArsA/GET3"/>
</dbReference>
<sequence length="371" mass="40057">MTSVPIPDLHDPIGQLLDTHSVVVCTGAGGVGKTTSAATIALEAARRGRRACVVTIDPARRLADAMGLDADTARGSEAMRVAGPWNGELWAVMLDTRATFANLIRTYAPSPQQAQNILNNTFFKNIADALSGTHEYMAMEKLYELHNDDRFDIVIVDTPPTTNALDFLDAPNRITRFLDHRLYKMLVTPSRGLARAVNLAAQTFLRSISRVVGASVVDDVIEFFANFEGMEDGFRARAVAVRELLAADTTTFVLVTVPRRDIAEEATAFVTDLGMAGISVDALIVNRVHPQFGEQSLSELHAQLDQFATTPLGPFATALLESVEIATTELDHLATLTAALPAAPVVTVPFLDTDVHDLAGLERLTGHIFPA</sequence>
<evidence type="ECO:0000313" key="3">
    <source>
        <dbReference type="EMBL" id="CAB4927860.1"/>
    </source>
</evidence>
<dbReference type="GO" id="GO:0016887">
    <property type="term" value="F:ATP hydrolysis activity"/>
    <property type="evidence" value="ECO:0007669"/>
    <property type="project" value="InterPro"/>
</dbReference>
<dbReference type="SUPFAM" id="SSF52540">
    <property type="entry name" value="P-loop containing nucleoside triphosphate hydrolases"/>
    <property type="match status" value="1"/>
</dbReference>
<dbReference type="AlphaFoldDB" id="A0A6J5YGK3"/>
<dbReference type="PANTHER" id="PTHR10803:SF26">
    <property type="entry name" value="ANION TRANSPORTER ATPASE-RELATED"/>
    <property type="match status" value="1"/>
</dbReference>
<accession>A0A6J5YGK3</accession>
<dbReference type="PANTHER" id="PTHR10803">
    <property type="entry name" value="ARSENICAL PUMP-DRIVING ATPASE ARSENITE-TRANSLOCATING ATPASE"/>
    <property type="match status" value="1"/>
</dbReference>
<dbReference type="EMBL" id="CAFBNC010000015">
    <property type="protein sequence ID" value="CAB4927860.1"/>
    <property type="molecule type" value="Genomic_DNA"/>
</dbReference>
<dbReference type="Pfam" id="PF02374">
    <property type="entry name" value="ArsA_ATPase"/>
    <property type="match status" value="1"/>
</dbReference>
<name>A0A6J5YGK3_9ZZZZ</name>
<organism evidence="2">
    <name type="scientific">freshwater metagenome</name>
    <dbReference type="NCBI Taxonomy" id="449393"/>
    <lineage>
        <taxon>unclassified sequences</taxon>
        <taxon>metagenomes</taxon>
        <taxon>ecological metagenomes</taxon>
    </lineage>
</organism>